<reference evidence="3 4" key="2">
    <citation type="submission" date="2016-08" db="EMBL/GenBank/DDBJ databases">
        <title>Pervasive Adenine N6-methylation of Active Genes in Fungi.</title>
        <authorList>
            <consortium name="DOE Joint Genome Institute"/>
            <person name="Mondo S.J."/>
            <person name="Dannebaum R.O."/>
            <person name="Kuo R.C."/>
            <person name="Labutti K."/>
            <person name="Haridas S."/>
            <person name="Kuo A."/>
            <person name="Salamov A."/>
            <person name="Ahrendt S.R."/>
            <person name="Lipzen A."/>
            <person name="Sullivan W."/>
            <person name="Andreopoulos W.B."/>
            <person name="Clum A."/>
            <person name="Lindquist E."/>
            <person name="Daum C."/>
            <person name="Ramamoorthy G.K."/>
            <person name="Gryganskyi A."/>
            <person name="Culley D."/>
            <person name="Magnuson J.K."/>
            <person name="James T.Y."/>
            <person name="O'Malley M.A."/>
            <person name="Stajich J.E."/>
            <person name="Spatafora J.W."/>
            <person name="Visel A."/>
            <person name="Grigoriev I.V."/>
        </authorList>
    </citation>
    <scope>NUCLEOTIDE SEQUENCE [LARGE SCALE GENOMIC DNA]</scope>
    <source>
        <strain evidence="4">finn</strain>
    </source>
</reference>
<name>A0A1Y1VMC0_9FUNG</name>
<feature type="domain" description="Gryzun putative trafficking through Golgi" evidence="1">
    <location>
        <begin position="666"/>
        <end position="981"/>
    </location>
</feature>
<evidence type="ECO:0000259" key="2">
    <source>
        <dbReference type="Pfam" id="PF11817"/>
    </source>
</evidence>
<dbReference type="InterPro" id="IPR011990">
    <property type="entry name" value="TPR-like_helical_dom_sf"/>
</dbReference>
<keyword evidence="4" id="KW-1185">Reference proteome</keyword>
<evidence type="ECO:0000313" key="4">
    <source>
        <dbReference type="Proteomes" id="UP000193719"/>
    </source>
</evidence>
<gene>
    <name evidence="3" type="ORF">BCR36DRAFT_316379</name>
</gene>
<proteinExistence type="predicted"/>
<dbReference type="OrthoDB" id="2123169at2759"/>
<dbReference type="Pfam" id="PF07919">
    <property type="entry name" value="Gryzun"/>
    <property type="match status" value="2"/>
</dbReference>
<evidence type="ECO:0000313" key="3">
    <source>
        <dbReference type="EMBL" id="ORX60048.1"/>
    </source>
</evidence>
<dbReference type="PANTHER" id="PTHR14374:SF0">
    <property type="entry name" value="TRAFFICKING PROTEIN PARTICLE COMPLEX SUBUNIT 11"/>
    <property type="match status" value="1"/>
</dbReference>
<dbReference type="InterPro" id="IPR021773">
    <property type="entry name" value="TPC11"/>
</dbReference>
<dbReference type="STRING" id="1754191.A0A1Y1VMC0"/>
<organism evidence="3 4">
    <name type="scientific">Piromyces finnis</name>
    <dbReference type="NCBI Taxonomy" id="1754191"/>
    <lineage>
        <taxon>Eukaryota</taxon>
        <taxon>Fungi</taxon>
        <taxon>Fungi incertae sedis</taxon>
        <taxon>Chytridiomycota</taxon>
        <taxon>Chytridiomycota incertae sedis</taxon>
        <taxon>Neocallimastigomycetes</taxon>
        <taxon>Neocallimastigales</taxon>
        <taxon>Neocallimastigaceae</taxon>
        <taxon>Piromyces</taxon>
    </lineage>
</organism>
<dbReference type="SUPFAM" id="SSF48452">
    <property type="entry name" value="TPR-like"/>
    <property type="match status" value="1"/>
</dbReference>
<feature type="domain" description="Gryzun putative trafficking through Golgi" evidence="1">
    <location>
        <begin position="1136"/>
        <end position="1249"/>
    </location>
</feature>
<evidence type="ECO:0000259" key="1">
    <source>
        <dbReference type="Pfam" id="PF07919"/>
    </source>
</evidence>
<evidence type="ECO:0008006" key="5">
    <source>
        <dbReference type="Google" id="ProtNLM"/>
    </source>
</evidence>
<dbReference type="Proteomes" id="UP000193719">
    <property type="component" value="Unassembled WGS sequence"/>
</dbReference>
<accession>A0A1Y1VMC0</accession>
<comment type="caution">
    <text evidence="3">The sequence shown here is derived from an EMBL/GenBank/DDBJ whole genome shotgun (WGS) entry which is preliminary data.</text>
</comment>
<feature type="domain" description="Trafficking protein particle complex subunit 11" evidence="2">
    <location>
        <begin position="339"/>
        <end position="627"/>
    </location>
</feature>
<dbReference type="Pfam" id="PF11817">
    <property type="entry name" value="Foie-gras_1"/>
    <property type="match status" value="1"/>
</dbReference>
<dbReference type="EMBL" id="MCFH01000002">
    <property type="protein sequence ID" value="ORX60048.1"/>
    <property type="molecule type" value="Genomic_DNA"/>
</dbReference>
<dbReference type="PANTHER" id="PTHR14374">
    <property type="entry name" value="FOIE GRAS"/>
    <property type="match status" value="1"/>
</dbReference>
<sequence length="1321" mass="153130">MENYPIENIYQQVPVLAIVGLTNTLLNENSPEPRLQSQIIEPNLNSPLTSIKGQLIPYFTEQNKLNAWDVYKKNVGFFHAIFFERNRLIRPRKTSTDPNVHSELSPLNPNSPLYPKGIMTTKWIQKYTSQIPCTMLFFTDMYEYNMNDQTGISERDYDKLITTEIIERKKNCQERGIKLIIIVMIKYRETELSRIDEKVNFYRKTCGLDAKNTIFVLPYGSNPIELIANIKKTIYEPSVNYYRELNRRIKKKKSKHVPSNALFSPGSSQPTEGSMSISGWNVRYDLKSAFIAEFRQDMDIAIKNYENAYLELRTMFSSNPSNSNNNSNKPILEPNSKEWEDAKALADCINIKICQLYFYKEQPLSAFSQFQTHIQKYKILPEYINNNVNYTTINRIPSYAKPESSNGTIQYWTWLTIQIKAFSELVELTQHKLGLSLPYPTLNYKNAGSALNTSALLHSSSTSSLNEYENDLYLQKNITDPNMFIQQAGFYYILTSQCVEERWNCYKILQNESTKRDLSPQEKKILIEESKVDYASIIIDILKKAYEQFKNQKNGRITLYLARNIAKMYEEKNNYDIALKFYDRISKTYRNENWNVLLTDILKSIVKCSKETHSYQILIESLVELLSGEMSLEFSERIEIQEELLGLISGTIPFQMNEDPLNNRNIHIKLNNINSFVSYKIKFNKAETLINTPAKFQLALNTNNIKSPAKPLKFSKLLINFNDPNFNICLNNNENDKDTSFESVNDGENFRRIKNKNGLITEWINIKDLKRETVKTNFGSEDFLCKTVNLSICSNMRKVFEGEINTDIPIDLKVTSVSMIIESNVSNLILTADDFDQEYSICKTRDSSWIEVIGDEPEKLIPCENNKNELRIIKQQPELNITTKHDTIAFIDEVFPLELEIENIDNENIHAYISVMCIDCVITDDPNEINKPLEQMKETLEYINIGTIQSKQSIKKMIYIFNNNDIGNKALKVKVEYFIENKEAKLPLLPSPKYYSKSYEENIEFKIAFEISTSIIYQNQYQPFEQEEQIDYELLEGESESEEDEELIEYNTNKIEYYKLEVTLYTNNVCKFDINSMELMLKKPSIPGITISYSILGNVDFRTIDWEMGSKVNYFFLIKIVSDVSLKNSIIDIGDLLIRWKRHPDFQIFDIPISLNQSFIPLHRIEINSEPIKITTAVPSNVYLGEVFTLTYYITNLTLNIEELSVTMNSQNSFSFAGYKQTSFDLLPLSTHILHYNLYPLTVGHLKLPEFNIQCKSQNINPKICSTKLVVTQQPHPQSTSLNSNTYDGNITPTTSSTYSIYSIDKNQTQSLYVFVKPRVL</sequence>
<dbReference type="InterPro" id="IPR012880">
    <property type="entry name" value="Gryzun"/>
</dbReference>
<reference evidence="3 4" key="1">
    <citation type="submission" date="2016-08" db="EMBL/GenBank/DDBJ databases">
        <title>Genomes of anaerobic fungi encode conserved fungal cellulosomes for biomass hydrolysis.</title>
        <authorList>
            <consortium name="DOE Joint Genome Institute"/>
            <person name="Haitjema C.H."/>
            <person name="Gilmore S.P."/>
            <person name="Henske J.K."/>
            <person name="Solomon K.V."/>
            <person name="De Groot R."/>
            <person name="Kuo A."/>
            <person name="Mondo S.J."/>
            <person name="Salamov A.A."/>
            <person name="Labutti K."/>
            <person name="Zhao Z."/>
            <person name="Chiniquy J."/>
            <person name="Barry K."/>
            <person name="Brewer H.M."/>
            <person name="Purvine S.O."/>
            <person name="Wright A.T."/>
            <person name="Boxma B."/>
            <person name="Van Alen T."/>
            <person name="Hackstein J.H."/>
            <person name="Baker S.E."/>
            <person name="Grigoriev I.V."/>
            <person name="O'Malley M.A."/>
        </authorList>
    </citation>
    <scope>NUCLEOTIDE SEQUENCE [LARGE SCALE GENOMIC DNA]</scope>
    <source>
        <strain evidence="4">finn</strain>
    </source>
</reference>
<protein>
    <recommendedName>
        <fullName evidence="5">Trafficking protein particle complex subunit 11 domain-containing protein</fullName>
    </recommendedName>
</protein>